<dbReference type="SUPFAM" id="SSF51735">
    <property type="entry name" value="NAD(P)-binding Rossmann-fold domains"/>
    <property type="match status" value="1"/>
</dbReference>
<evidence type="ECO:0000313" key="4">
    <source>
        <dbReference type="Proteomes" id="UP000596427"/>
    </source>
</evidence>
<reference evidence="3 4" key="1">
    <citation type="submission" date="2020-10" db="EMBL/GenBank/DDBJ databases">
        <title>Degradation of 1,4-Dioxane by Xanthobacter sp. YN2, via a Novel Group-2 Soluble Di-Iron Monooxygenase.</title>
        <authorList>
            <person name="Ma F."/>
            <person name="Wang Y."/>
            <person name="Yang J."/>
            <person name="Guo H."/>
            <person name="Su D."/>
            <person name="Yu L."/>
        </authorList>
    </citation>
    <scope>NUCLEOTIDE SEQUENCE [LARGE SCALE GENOMIC DNA]</scope>
    <source>
        <strain evidence="3 4">YN2</strain>
    </source>
</reference>
<dbReference type="Gene3D" id="3.40.50.720">
    <property type="entry name" value="NAD(P)-binding Rossmann-like Domain"/>
    <property type="match status" value="1"/>
</dbReference>
<dbReference type="PROSITE" id="PS00061">
    <property type="entry name" value="ADH_SHORT"/>
    <property type="match status" value="1"/>
</dbReference>
<dbReference type="NCBIfam" id="NF005559">
    <property type="entry name" value="PRK07231.1"/>
    <property type="match status" value="1"/>
</dbReference>
<proteinExistence type="inferred from homology"/>
<gene>
    <name evidence="3" type="ORF">EZH22_12700</name>
</gene>
<evidence type="ECO:0000256" key="1">
    <source>
        <dbReference type="ARBA" id="ARBA00006484"/>
    </source>
</evidence>
<dbReference type="PRINTS" id="PR00081">
    <property type="entry name" value="GDHRDH"/>
</dbReference>
<dbReference type="PANTHER" id="PTHR42760:SF133">
    <property type="entry name" value="3-OXOACYL-[ACYL-CARRIER-PROTEIN] REDUCTASE"/>
    <property type="match status" value="1"/>
</dbReference>
<dbReference type="InterPro" id="IPR020904">
    <property type="entry name" value="Sc_DH/Rdtase_CS"/>
</dbReference>
<dbReference type="AlphaFoldDB" id="A0A974PSN6"/>
<dbReference type="Proteomes" id="UP000596427">
    <property type="component" value="Chromosome"/>
</dbReference>
<dbReference type="PRINTS" id="PR00080">
    <property type="entry name" value="SDRFAMILY"/>
</dbReference>
<dbReference type="InterPro" id="IPR002347">
    <property type="entry name" value="SDR_fam"/>
</dbReference>
<dbReference type="GO" id="GO:0047936">
    <property type="term" value="F:glucose 1-dehydrogenase [NAD(P)+] activity"/>
    <property type="evidence" value="ECO:0007669"/>
    <property type="project" value="UniProtKB-EC"/>
</dbReference>
<organism evidence="3 4">
    <name type="scientific">Xanthobacter dioxanivorans</name>
    <dbReference type="NCBI Taxonomy" id="2528964"/>
    <lineage>
        <taxon>Bacteria</taxon>
        <taxon>Pseudomonadati</taxon>
        <taxon>Pseudomonadota</taxon>
        <taxon>Alphaproteobacteria</taxon>
        <taxon>Hyphomicrobiales</taxon>
        <taxon>Xanthobacteraceae</taxon>
        <taxon>Xanthobacter</taxon>
    </lineage>
</organism>
<dbReference type="PANTHER" id="PTHR42760">
    <property type="entry name" value="SHORT-CHAIN DEHYDROGENASES/REDUCTASES FAMILY MEMBER"/>
    <property type="match status" value="1"/>
</dbReference>
<name>A0A974PSN6_9HYPH</name>
<keyword evidence="4" id="KW-1185">Reference proteome</keyword>
<dbReference type="Pfam" id="PF13561">
    <property type="entry name" value="adh_short_C2"/>
    <property type="match status" value="1"/>
</dbReference>
<evidence type="ECO:0000313" key="3">
    <source>
        <dbReference type="EMBL" id="QRG09047.1"/>
    </source>
</evidence>
<dbReference type="RefSeq" id="WP_203195965.1">
    <property type="nucleotide sequence ID" value="NZ_CP063362.1"/>
</dbReference>
<comment type="similarity">
    <text evidence="1">Belongs to the short-chain dehydrogenases/reductases (SDR) family.</text>
</comment>
<dbReference type="InterPro" id="IPR036291">
    <property type="entry name" value="NAD(P)-bd_dom_sf"/>
</dbReference>
<dbReference type="EC" id="1.1.1.47" evidence="3"/>
<dbReference type="EMBL" id="CP063362">
    <property type="protein sequence ID" value="QRG09047.1"/>
    <property type="molecule type" value="Genomic_DNA"/>
</dbReference>
<dbReference type="FunFam" id="3.40.50.720:FF:000084">
    <property type="entry name" value="Short-chain dehydrogenase reductase"/>
    <property type="match status" value="1"/>
</dbReference>
<evidence type="ECO:0000256" key="2">
    <source>
        <dbReference type="ARBA" id="ARBA00023002"/>
    </source>
</evidence>
<dbReference type="KEGG" id="xdi:EZH22_12700"/>
<keyword evidence="2 3" id="KW-0560">Oxidoreductase</keyword>
<sequence length="261" mass="26888">MGRLEGKVAIITGGSRGQGESEARMFAREGAAVAICDVLDAPGEAVARQISDDGLEARYFHLDVTDPANWADVVAGVIAWKGRLTTLVNNAGILNRTGIMETSLDAWNRVLAVNLTGAMLGMQAAAPAMRDAGGGAVVNIASVAAYVGHNDPAYSATKAGLLGLTRSAAMEFVGWGIRVNAVCPGIIVTGLNAGGAHLEPWRRATPLGRYGTIEEAARAVLFLASDESSFITGEDLAVDGGFKAGGAARRISQEAGINLPA</sequence>
<protein>
    <submittedName>
        <fullName evidence="3">Glucose 1-dehydrogenase</fullName>
        <ecNumber evidence="3">1.1.1.47</ecNumber>
    </submittedName>
</protein>
<accession>A0A974PSN6</accession>